<dbReference type="InterPro" id="IPR007110">
    <property type="entry name" value="Ig-like_dom"/>
</dbReference>
<dbReference type="AlphaFoldDB" id="A0A553K0F1"/>
<dbReference type="OrthoDB" id="5402478at2"/>
<dbReference type="InterPro" id="IPR023393">
    <property type="entry name" value="START-like_dom_sf"/>
</dbReference>
<dbReference type="Pfam" id="PF10604">
    <property type="entry name" value="Polyketide_cyc2"/>
    <property type="match status" value="1"/>
</dbReference>
<name>A0A553K0F1_9ACTN</name>
<evidence type="ECO:0000259" key="1">
    <source>
        <dbReference type="PROSITE" id="PS50835"/>
    </source>
</evidence>
<dbReference type="PROSITE" id="PS50835">
    <property type="entry name" value="IG_LIKE"/>
    <property type="match status" value="1"/>
</dbReference>
<dbReference type="RefSeq" id="WP_143938160.1">
    <property type="nucleotide sequence ID" value="NZ_VKKG01000003.1"/>
</dbReference>
<dbReference type="Gene3D" id="3.30.530.20">
    <property type="match status" value="1"/>
</dbReference>
<feature type="domain" description="Ig-like" evidence="1">
    <location>
        <begin position="79"/>
        <end position="117"/>
    </location>
</feature>
<accession>A0A553K0F1</accession>
<dbReference type="InterPro" id="IPR019587">
    <property type="entry name" value="Polyketide_cyclase/dehydratase"/>
</dbReference>
<sequence length="153" mass="17042">MASADHHHTVARPGESRAFHFESRWLVDARVDRAWEALVDVAGWSDWWPGVRARAGAGRRVSLVALSPLGFSLAFEVEPTVVEPPHRTEFVAEGDLRGHGSWTCHAQGQGTRMEIVWCVCSGRLPIRFSRPLASWAHGALMRRGERGLRAALR</sequence>
<evidence type="ECO:0000313" key="3">
    <source>
        <dbReference type="Proteomes" id="UP000317638"/>
    </source>
</evidence>
<keyword evidence="3" id="KW-1185">Reference proteome</keyword>
<dbReference type="Proteomes" id="UP000317638">
    <property type="component" value="Unassembled WGS sequence"/>
</dbReference>
<organism evidence="2 3">
    <name type="scientific">Tessaracoccus rhinocerotis</name>
    <dbReference type="NCBI Taxonomy" id="1689449"/>
    <lineage>
        <taxon>Bacteria</taxon>
        <taxon>Bacillati</taxon>
        <taxon>Actinomycetota</taxon>
        <taxon>Actinomycetes</taxon>
        <taxon>Propionibacteriales</taxon>
        <taxon>Propionibacteriaceae</taxon>
        <taxon>Tessaracoccus</taxon>
    </lineage>
</organism>
<dbReference type="EMBL" id="VKKG01000003">
    <property type="protein sequence ID" value="TRY18184.1"/>
    <property type="molecule type" value="Genomic_DNA"/>
</dbReference>
<evidence type="ECO:0000313" key="2">
    <source>
        <dbReference type="EMBL" id="TRY18184.1"/>
    </source>
</evidence>
<comment type="caution">
    <text evidence="2">The sequence shown here is derived from an EMBL/GenBank/DDBJ whole genome shotgun (WGS) entry which is preliminary data.</text>
</comment>
<proteinExistence type="predicted"/>
<reference evidence="2 3" key="1">
    <citation type="submission" date="2019-07" db="EMBL/GenBank/DDBJ databases">
        <authorList>
            <person name="Zhou L.-Y."/>
        </authorList>
    </citation>
    <scope>NUCLEOTIDE SEQUENCE [LARGE SCALE GENOMIC DNA]</scope>
    <source>
        <strain evidence="2 3">YIM 101269</strain>
    </source>
</reference>
<protein>
    <recommendedName>
        <fullName evidence="1">Ig-like domain-containing protein</fullName>
    </recommendedName>
</protein>
<gene>
    <name evidence="2" type="ORF">FOJ82_09025</name>
</gene>
<dbReference type="SUPFAM" id="SSF55961">
    <property type="entry name" value="Bet v1-like"/>
    <property type="match status" value="1"/>
</dbReference>